<comment type="similarity">
    <text evidence="1 7">Belongs to the cytochrome P450 family.</text>
</comment>
<dbReference type="RefSeq" id="WP_236339976.1">
    <property type="nucleotide sequence ID" value="NZ_CAKMMF010000007.1"/>
</dbReference>
<dbReference type="InterPro" id="IPR036396">
    <property type="entry name" value="Cyt_P450_sf"/>
</dbReference>
<dbReference type="InterPro" id="IPR017972">
    <property type="entry name" value="Cyt_P450_CS"/>
</dbReference>
<dbReference type="PRINTS" id="PR00463">
    <property type="entry name" value="EP450I"/>
</dbReference>
<dbReference type="PRINTS" id="PR00385">
    <property type="entry name" value="P450"/>
</dbReference>
<comment type="caution">
    <text evidence="9">The sequence shown here is derived from an EMBL/GenBank/DDBJ whole genome shotgun (WGS) entry which is preliminary data.</text>
</comment>
<dbReference type="Pfam" id="PF00067">
    <property type="entry name" value="p450"/>
    <property type="match status" value="1"/>
</dbReference>
<keyword evidence="10" id="KW-1185">Reference proteome</keyword>
<evidence type="ECO:0000256" key="2">
    <source>
        <dbReference type="ARBA" id="ARBA00022617"/>
    </source>
</evidence>
<dbReference type="PROSITE" id="PS00086">
    <property type="entry name" value="CYTOCHROME_P450"/>
    <property type="match status" value="1"/>
</dbReference>
<keyword evidence="6 7" id="KW-0503">Monooxygenase</keyword>
<dbReference type="PANTHER" id="PTHR24291">
    <property type="entry name" value="CYTOCHROME P450 FAMILY 4"/>
    <property type="match status" value="1"/>
</dbReference>
<dbReference type="CDD" id="cd20620">
    <property type="entry name" value="CYP132-like"/>
    <property type="match status" value="1"/>
</dbReference>
<keyword evidence="3 7" id="KW-0479">Metal-binding</keyword>
<accession>A0ABM9C1F9</accession>
<dbReference type="Gene3D" id="1.10.630.10">
    <property type="entry name" value="Cytochrome P450"/>
    <property type="match status" value="1"/>
</dbReference>
<dbReference type="Proteomes" id="UP000838686">
    <property type="component" value="Unassembled WGS sequence"/>
</dbReference>
<protein>
    <submittedName>
        <fullName evidence="9">Pentalenene oxygenase</fullName>
        <ecNumber evidence="9">1.14.15.32</ecNumber>
    </submittedName>
</protein>
<dbReference type="InterPro" id="IPR001128">
    <property type="entry name" value="Cyt_P450"/>
</dbReference>
<name>A0ABM9C1F9_9BACL</name>
<sequence length="449" mass="51471">MSNQLHNPIGNNPAGPKERSMLGSLTAFRRNPTGMLIDYWQRYGDLYRMRLGPYPVYVVTHPDHAQHVLVDNHNNYSRGKFFKNFERIIGKGLVSIEGEEWKKHRRTMQPSFQRNYVTNYAEAAIQGALRMLETWDLNAKDDRPFDAAFDLFQLVLTTFGQSLYSTDLSPYADDFIPYAHEGSLQLIQNVLLPEWVPTPKNLQLKEVRRLFDRMVAGVIREHQGANSGARDVVSALLAQQSNGSLTLEQVHYELLTLLFVGTDTTTAALSWAMYVLSVYPEVQQRMYEEARDVLNGRTPTVDDLPELEYTKRVIQEVLRLYPPVWILTRDPIEDDMIGGCRIPAGSTVMVNPYLVHRHPAFWENPEAFNPDRFLEPQIKEQHRCAFIPFGAGQHQCIGMHSAMQQMHLTLPMIVQRFRVHMEPSGTVAPSPSLTLHPNHGLRVRLQRRG</sequence>
<feature type="region of interest" description="Disordered" evidence="8">
    <location>
        <begin position="1"/>
        <end position="20"/>
    </location>
</feature>
<evidence type="ECO:0000256" key="3">
    <source>
        <dbReference type="ARBA" id="ARBA00022723"/>
    </source>
</evidence>
<dbReference type="InterPro" id="IPR002401">
    <property type="entry name" value="Cyt_P450_E_grp-I"/>
</dbReference>
<gene>
    <name evidence="9" type="primary">ptlI_1</name>
    <name evidence="9" type="ORF">PAECIP111893_01635</name>
</gene>
<dbReference type="EMBL" id="CAKMMF010000007">
    <property type="protein sequence ID" value="CAH1201503.1"/>
    <property type="molecule type" value="Genomic_DNA"/>
</dbReference>
<dbReference type="PANTHER" id="PTHR24291:SF50">
    <property type="entry name" value="BIFUNCTIONAL ALBAFLAVENONE MONOOXYGENASE_TERPENE SYNTHASE"/>
    <property type="match status" value="1"/>
</dbReference>
<evidence type="ECO:0000256" key="7">
    <source>
        <dbReference type="RuleBase" id="RU000461"/>
    </source>
</evidence>
<evidence type="ECO:0000256" key="6">
    <source>
        <dbReference type="ARBA" id="ARBA00023033"/>
    </source>
</evidence>
<evidence type="ECO:0000256" key="8">
    <source>
        <dbReference type="SAM" id="MobiDB-lite"/>
    </source>
</evidence>
<keyword evidence="2 7" id="KW-0349">Heme</keyword>
<evidence type="ECO:0000256" key="1">
    <source>
        <dbReference type="ARBA" id="ARBA00010617"/>
    </source>
</evidence>
<proteinExistence type="inferred from homology"/>
<evidence type="ECO:0000256" key="4">
    <source>
        <dbReference type="ARBA" id="ARBA00023002"/>
    </source>
</evidence>
<keyword evidence="4 7" id="KW-0560">Oxidoreductase</keyword>
<dbReference type="SUPFAM" id="SSF48264">
    <property type="entry name" value="Cytochrome P450"/>
    <property type="match status" value="1"/>
</dbReference>
<feature type="compositionally biased region" description="Polar residues" evidence="8">
    <location>
        <begin position="1"/>
        <end position="10"/>
    </location>
</feature>
<evidence type="ECO:0000256" key="5">
    <source>
        <dbReference type="ARBA" id="ARBA00023004"/>
    </source>
</evidence>
<dbReference type="EC" id="1.14.15.32" evidence="9"/>
<dbReference type="GO" id="GO:0016491">
    <property type="term" value="F:oxidoreductase activity"/>
    <property type="evidence" value="ECO:0007669"/>
    <property type="project" value="UniProtKB-KW"/>
</dbReference>
<organism evidence="9 10">
    <name type="scientific">Paenibacillus plantiphilus</name>
    <dbReference type="NCBI Taxonomy" id="2905650"/>
    <lineage>
        <taxon>Bacteria</taxon>
        <taxon>Bacillati</taxon>
        <taxon>Bacillota</taxon>
        <taxon>Bacilli</taxon>
        <taxon>Bacillales</taxon>
        <taxon>Paenibacillaceae</taxon>
        <taxon>Paenibacillus</taxon>
    </lineage>
</organism>
<evidence type="ECO:0000313" key="10">
    <source>
        <dbReference type="Proteomes" id="UP000838686"/>
    </source>
</evidence>
<keyword evidence="5 7" id="KW-0408">Iron</keyword>
<evidence type="ECO:0000313" key="9">
    <source>
        <dbReference type="EMBL" id="CAH1201503.1"/>
    </source>
</evidence>
<dbReference type="InterPro" id="IPR050196">
    <property type="entry name" value="Cytochrome_P450_Monoox"/>
</dbReference>
<reference evidence="9" key="1">
    <citation type="submission" date="2022-01" db="EMBL/GenBank/DDBJ databases">
        <authorList>
            <person name="Criscuolo A."/>
        </authorList>
    </citation>
    <scope>NUCLEOTIDE SEQUENCE</scope>
    <source>
        <strain evidence="9">CIP111893</strain>
    </source>
</reference>